<dbReference type="Proteomes" id="UP000831804">
    <property type="component" value="Segment"/>
</dbReference>
<name>A0AAE6H348_9ABAC</name>
<sequence length="363" mass="40815">MSVTDVHIRIDNLRRLLDENMQMEIWPQLLRMCSDTVPHIDVNTGTLMTFLVTVARKSQAAFANANAATAAAFAAAATNGSPATATLPTTLPPPQTTPARAVQTVFGGFVSPPSSEHVLVDMRRYRAAARRLVQHYTLNTTTSSEFKVRDVVMTMIFLERSESHHELFKLLDIAMDDFTCRPQLTEAQTNALLHTLRTLLEMPTTPIDMNTVDVMRSSFARCFASPVLRYAKIVLAQGETVSRDKRTTLEDLLVERGTNIKKLQPQQYITSGTEIPFCDDPEFINKLLKHLDPYPLSRMYYNAANTMFYTTMENYAVANCKFNIEDYNRIFKGAESVKKHASKTTEDADGLDIYLGISAKRKK</sequence>
<dbReference type="RefSeq" id="YP_010799813.1">
    <property type="nucleotide sequence ID" value="NC_076692.1"/>
</dbReference>
<evidence type="ECO:0000313" key="1">
    <source>
        <dbReference type="EMBL" id="QDL56960.1"/>
    </source>
</evidence>
<dbReference type="EMBL" id="MK558262">
    <property type="protein sequence ID" value="QDL56960.1"/>
    <property type="molecule type" value="Genomic_DNA"/>
</dbReference>
<protein>
    <submittedName>
        <fullName evidence="1">P40</fullName>
    </submittedName>
</protein>
<dbReference type="KEGG" id="vg:80538213"/>
<proteinExistence type="predicted"/>
<evidence type="ECO:0000313" key="2">
    <source>
        <dbReference type="Proteomes" id="UP000831804"/>
    </source>
</evidence>
<dbReference type="InterPro" id="IPR008562">
    <property type="entry name" value="AcMNPV_C42"/>
</dbReference>
<gene>
    <name evidence="1" type="primary">p40</name>
    <name evidence="1" type="ORF">DijuNPV-ORF-61</name>
</gene>
<dbReference type="Pfam" id="PF05815">
    <property type="entry name" value="AcMNPV_Orf101"/>
    <property type="match status" value="1"/>
</dbReference>
<dbReference type="GeneID" id="80538213"/>
<keyword evidence="2" id="KW-1185">Reference proteome</keyword>
<organism evidence="1 2">
    <name type="scientific">Dione juno nucleopolyhedrovirus</name>
    <dbReference type="NCBI Taxonomy" id="2594175"/>
    <lineage>
        <taxon>Viruses</taxon>
        <taxon>Viruses incertae sedis</taxon>
        <taxon>Naldaviricetes</taxon>
        <taxon>Lefavirales</taxon>
        <taxon>Baculoviridae</taxon>
        <taxon>Alphabaculovirus</taxon>
        <taxon>Alphabaculovirus dijunonis</taxon>
    </lineage>
</organism>
<accession>A0AAE6H348</accession>
<reference evidence="1" key="1">
    <citation type="journal article" date="2019" name="Viruses">
        <title>A Nymphalid-Infecting Group I Alphabaculovirus Isolated from the Major Passion Fruit Caterpillar Pest Dione juno juno (Lepidoptera: Nymphalidae).</title>
        <authorList>
            <person name="Ribeiro B.M."/>
            <person name="Dos Santos E.R."/>
            <person name="Trentin L.B."/>
            <person name="da Silva L.A."/>
            <person name="de Melo F.L."/>
            <person name="Kitajima E.W."/>
            <person name="Ardisson-Araujo D.M.P."/>
        </authorList>
    </citation>
    <scope>NUCLEOTIDE SEQUENCE</scope>
    <source>
        <strain evidence="1">Araguari-MG</strain>
    </source>
</reference>